<reference evidence="2 3" key="1">
    <citation type="submission" date="2016-11" db="EMBL/GenBank/DDBJ databases">
        <title>Complete Genome Sequence of Bradyrhizobium sp. strain J5, an isolated from soybean nodule in Hokkaido.</title>
        <authorList>
            <person name="Kanehara K."/>
        </authorList>
    </citation>
    <scope>NUCLEOTIDE SEQUENCE [LARGE SCALE GENOMIC DNA]</scope>
    <source>
        <strain evidence="2 3">J5</strain>
    </source>
</reference>
<keyword evidence="1" id="KW-0472">Membrane</keyword>
<feature type="transmembrane region" description="Helical" evidence="1">
    <location>
        <begin position="56"/>
        <end position="75"/>
    </location>
</feature>
<evidence type="ECO:0000313" key="3">
    <source>
        <dbReference type="Proteomes" id="UP000181962"/>
    </source>
</evidence>
<accession>A0A1L3F1R6</accession>
<name>A0A1L3F1R6_BRAJP</name>
<gene>
    <name evidence="2" type="ORF">BKD09_02680</name>
</gene>
<dbReference type="EMBL" id="CP017637">
    <property type="protein sequence ID" value="APG07224.1"/>
    <property type="molecule type" value="Genomic_DNA"/>
</dbReference>
<dbReference type="AlphaFoldDB" id="A0A1L3F1R6"/>
<keyword evidence="1" id="KW-1133">Transmembrane helix</keyword>
<proteinExistence type="predicted"/>
<evidence type="ECO:0000313" key="2">
    <source>
        <dbReference type="EMBL" id="APG07224.1"/>
    </source>
</evidence>
<sequence length="82" mass="8935">MTMWRQVRATLSVVMLGLVPGIHVLLRCGAWMAGTSPVMTVTSSSRLQKGNARAELTHVAAVGFPAHIMLVAAALPRLHRFW</sequence>
<dbReference type="Proteomes" id="UP000181962">
    <property type="component" value="Chromosome"/>
</dbReference>
<organism evidence="2 3">
    <name type="scientific">Bradyrhizobium japonicum</name>
    <dbReference type="NCBI Taxonomy" id="375"/>
    <lineage>
        <taxon>Bacteria</taxon>
        <taxon>Pseudomonadati</taxon>
        <taxon>Pseudomonadota</taxon>
        <taxon>Alphaproteobacteria</taxon>
        <taxon>Hyphomicrobiales</taxon>
        <taxon>Nitrobacteraceae</taxon>
        <taxon>Bradyrhizobium</taxon>
    </lineage>
</organism>
<keyword evidence="1" id="KW-0812">Transmembrane</keyword>
<evidence type="ECO:0000256" key="1">
    <source>
        <dbReference type="SAM" id="Phobius"/>
    </source>
</evidence>
<protein>
    <submittedName>
        <fullName evidence="2">Uncharacterized protein</fullName>
    </submittedName>
</protein>